<evidence type="ECO:0000256" key="3">
    <source>
        <dbReference type="SAM" id="Phobius"/>
    </source>
</evidence>
<dbReference type="Gene3D" id="1.20.1250.20">
    <property type="entry name" value="MFS general substrate transporter like domains"/>
    <property type="match status" value="2"/>
</dbReference>
<feature type="transmembrane region" description="Helical" evidence="3">
    <location>
        <begin position="59"/>
        <end position="77"/>
    </location>
</feature>
<feature type="region of interest" description="Disordered" evidence="2">
    <location>
        <begin position="464"/>
        <end position="497"/>
    </location>
</feature>
<dbReference type="STRING" id="109895.A0A507E7D5"/>
<evidence type="ECO:0000313" key="5">
    <source>
        <dbReference type="EMBL" id="TPX59621.1"/>
    </source>
</evidence>
<dbReference type="GO" id="GO:0000329">
    <property type="term" value="C:fungal-type vacuole membrane"/>
    <property type="evidence" value="ECO:0007669"/>
    <property type="project" value="TreeGrafter"/>
</dbReference>
<feature type="transmembrane region" description="Helical" evidence="3">
    <location>
        <begin position="112"/>
        <end position="132"/>
    </location>
</feature>
<dbReference type="Proteomes" id="UP000318582">
    <property type="component" value="Unassembled WGS sequence"/>
</dbReference>
<feature type="transmembrane region" description="Helical" evidence="3">
    <location>
        <begin position="355"/>
        <end position="376"/>
    </location>
</feature>
<evidence type="ECO:0000256" key="1">
    <source>
        <dbReference type="ARBA" id="ARBA00004141"/>
    </source>
</evidence>
<feature type="domain" description="Major facilitator superfamily (MFS) profile" evidence="4">
    <location>
        <begin position="23"/>
        <end position="458"/>
    </location>
</feature>
<dbReference type="InterPro" id="IPR020846">
    <property type="entry name" value="MFS_dom"/>
</dbReference>
<organism evidence="5 6">
    <name type="scientific">Powellomyces hirtus</name>
    <dbReference type="NCBI Taxonomy" id="109895"/>
    <lineage>
        <taxon>Eukaryota</taxon>
        <taxon>Fungi</taxon>
        <taxon>Fungi incertae sedis</taxon>
        <taxon>Chytridiomycota</taxon>
        <taxon>Chytridiomycota incertae sedis</taxon>
        <taxon>Chytridiomycetes</taxon>
        <taxon>Spizellomycetales</taxon>
        <taxon>Powellomycetaceae</taxon>
        <taxon>Powellomyces</taxon>
    </lineage>
</organism>
<name>A0A507E7D5_9FUNG</name>
<keyword evidence="3" id="KW-0472">Membrane</keyword>
<comment type="subcellular location">
    <subcellularLocation>
        <location evidence="1">Membrane</location>
        <topology evidence="1">Multi-pass membrane protein</topology>
    </subcellularLocation>
</comment>
<accession>A0A507E7D5</accession>
<evidence type="ECO:0000313" key="6">
    <source>
        <dbReference type="Proteomes" id="UP000318582"/>
    </source>
</evidence>
<dbReference type="GO" id="GO:0022857">
    <property type="term" value="F:transmembrane transporter activity"/>
    <property type="evidence" value="ECO:0007669"/>
    <property type="project" value="InterPro"/>
</dbReference>
<feature type="transmembrane region" description="Helical" evidence="3">
    <location>
        <begin position="194"/>
        <end position="212"/>
    </location>
</feature>
<feature type="transmembrane region" description="Helical" evidence="3">
    <location>
        <begin position="89"/>
        <end position="106"/>
    </location>
</feature>
<feature type="transmembrane region" description="Helical" evidence="3">
    <location>
        <begin position="316"/>
        <end position="334"/>
    </location>
</feature>
<proteinExistence type="predicted"/>
<evidence type="ECO:0000256" key="2">
    <source>
        <dbReference type="SAM" id="MobiDB-lite"/>
    </source>
</evidence>
<feature type="transmembrane region" description="Helical" evidence="3">
    <location>
        <begin position="153"/>
        <end position="174"/>
    </location>
</feature>
<dbReference type="EMBL" id="QEAQ01000023">
    <property type="protein sequence ID" value="TPX59621.1"/>
    <property type="molecule type" value="Genomic_DNA"/>
</dbReference>
<feature type="transmembrane region" description="Helical" evidence="3">
    <location>
        <begin position="32"/>
        <end position="53"/>
    </location>
</feature>
<sequence length="497" mass="52942">MPSLPRRLVQELGLTTVWFAGRNVHLLFLAKFLRMFAYGSSTLILAVYIAALGYSDEKIGLFMTLTLLGDVLVSLLLTVVADGLGRRRILLLSCLLMSASGIAFASSSNYNVLLVAAILGVISPSGNEVGPFRAVEESTLSHLSDPGNRSDVFAWYVVLGSLGTSMGSLSAGWLVEGAQGSLGWTTVEAYRCVFWMYTALGLAKAAAVLLLTSTCEPERTAAAAVNEARESAEETQPLLSEQPVTSPVEVQTVDQLRPPSAATRRGIFAHISAESRAVLIRLCMLFSVDSLASGMIPYSLIVYFLDGKFAVRKGELGSIMSVAWFVASMGNILASPISKRIGLVPTMVFTHLPSALFLALIPFPSSLYLTIALLFARSSLASMDQAPRSAFISMVVLPSERTAVMGIVNTLKTTSQSAGPVITGFLAANDRFWVAFVAAAACKVLYDLGMLAMFVGHKTREEEEAEQVEADDVDGSVPGITVAISGGRDGSGRSGRE</sequence>
<keyword evidence="3" id="KW-1133">Transmembrane helix</keyword>
<feature type="compositionally biased region" description="Acidic residues" evidence="2">
    <location>
        <begin position="464"/>
        <end position="474"/>
    </location>
</feature>
<protein>
    <recommendedName>
        <fullName evidence="4">Major facilitator superfamily (MFS) profile domain-containing protein</fullName>
    </recommendedName>
</protein>
<keyword evidence="6" id="KW-1185">Reference proteome</keyword>
<dbReference type="PROSITE" id="PS50850">
    <property type="entry name" value="MFS"/>
    <property type="match status" value="1"/>
</dbReference>
<dbReference type="InterPro" id="IPR036259">
    <property type="entry name" value="MFS_trans_sf"/>
</dbReference>
<dbReference type="AlphaFoldDB" id="A0A507E7D5"/>
<dbReference type="InterPro" id="IPR011701">
    <property type="entry name" value="MFS"/>
</dbReference>
<dbReference type="PANTHER" id="PTHR23520:SF5">
    <property type="entry name" value="TRANSPORTER, PUTATIVE (AFU_ORTHOLOGUE AFUA_3G04000)-RELATED"/>
    <property type="match status" value="1"/>
</dbReference>
<reference evidence="5 6" key="1">
    <citation type="journal article" date="2019" name="Sci. Rep.">
        <title>Comparative genomics of chytrid fungi reveal insights into the obligate biotrophic and pathogenic lifestyle of Synchytrium endobioticum.</title>
        <authorList>
            <person name="van de Vossenberg B.T.L.H."/>
            <person name="Warris S."/>
            <person name="Nguyen H.D.T."/>
            <person name="van Gent-Pelzer M.P.E."/>
            <person name="Joly D.L."/>
            <person name="van de Geest H.C."/>
            <person name="Bonants P.J.M."/>
            <person name="Smith D.S."/>
            <person name="Levesque C.A."/>
            <person name="van der Lee T.A.J."/>
        </authorList>
    </citation>
    <scope>NUCLEOTIDE SEQUENCE [LARGE SCALE GENOMIC DNA]</scope>
    <source>
        <strain evidence="5 6">CBS 809.83</strain>
    </source>
</reference>
<gene>
    <name evidence="5" type="ORF">PhCBS80983_g02373</name>
</gene>
<comment type="caution">
    <text evidence="5">The sequence shown here is derived from an EMBL/GenBank/DDBJ whole genome shotgun (WGS) entry which is preliminary data.</text>
</comment>
<evidence type="ECO:0000259" key="4">
    <source>
        <dbReference type="PROSITE" id="PS50850"/>
    </source>
</evidence>
<feature type="transmembrane region" description="Helical" evidence="3">
    <location>
        <begin position="278"/>
        <end position="304"/>
    </location>
</feature>
<dbReference type="PANTHER" id="PTHR23520">
    <property type="entry name" value="TRANSPORTER, PUTATIVE (AFU_ORTHOLOGUE AFUA_3G04000)-RELATED"/>
    <property type="match status" value="1"/>
</dbReference>
<feature type="transmembrane region" description="Helical" evidence="3">
    <location>
        <begin position="432"/>
        <end position="455"/>
    </location>
</feature>
<dbReference type="SUPFAM" id="SSF103473">
    <property type="entry name" value="MFS general substrate transporter"/>
    <property type="match status" value="1"/>
</dbReference>
<dbReference type="Pfam" id="PF07690">
    <property type="entry name" value="MFS_1"/>
    <property type="match status" value="2"/>
</dbReference>
<keyword evidence="3" id="KW-0812">Transmembrane</keyword>